<organism evidence="2 3">
    <name type="scientific">Chitinophaga ginsengisegetis</name>
    <dbReference type="NCBI Taxonomy" id="393003"/>
    <lineage>
        <taxon>Bacteria</taxon>
        <taxon>Pseudomonadati</taxon>
        <taxon>Bacteroidota</taxon>
        <taxon>Chitinophagia</taxon>
        <taxon>Chitinophagales</taxon>
        <taxon>Chitinophagaceae</taxon>
        <taxon>Chitinophaga</taxon>
    </lineage>
</organism>
<evidence type="ECO:0000259" key="1">
    <source>
        <dbReference type="SMART" id="SM00867"/>
    </source>
</evidence>
<dbReference type="PANTHER" id="PTHR34406:SF1">
    <property type="entry name" value="PROTEIN YCEI"/>
    <property type="match status" value="1"/>
</dbReference>
<protein>
    <submittedName>
        <fullName evidence="2">Polyisoprenoid-binding protein YceI</fullName>
    </submittedName>
</protein>
<dbReference type="Pfam" id="PF04264">
    <property type="entry name" value="YceI"/>
    <property type="match status" value="1"/>
</dbReference>
<gene>
    <name evidence="2" type="ORF">SAMN05660461_2876</name>
</gene>
<dbReference type="Proteomes" id="UP000190166">
    <property type="component" value="Unassembled WGS sequence"/>
</dbReference>
<dbReference type="InterPro" id="IPR007372">
    <property type="entry name" value="Lipid/polyisoprenoid-bd_YceI"/>
</dbReference>
<dbReference type="SMART" id="SM00867">
    <property type="entry name" value="YceI"/>
    <property type="match status" value="1"/>
</dbReference>
<keyword evidence="3" id="KW-1185">Reference proteome</keyword>
<dbReference type="PANTHER" id="PTHR34406">
    <property type="entry name" value="PROTEIN YCEI"/>
    <property type="match status" value="1"/>
</dbReference>
<feature type="domain" description="Lipid/polyisoprenoid-binding YceI-like" evidence="1">
    <location>
        <begin position="55"/>
        <end position="214"/>
    </location>
</feature>
<dbReference type="AlphaFoldDB" id="A0A1T5NVN3"/>
<sequence>MYGRWHCKGCLLFFYDLVISGELANLAGMKAPANARRIWLLCLLAFCSISAQAQHYVPTDAGSKVQFTIINHLIFTSTVNGYFKGLKGSIRFDPHDLKSSSIDATVAVNTISTGIGKRDRDLLEEKYFNAAKYPVMRIVSTGIAATDKPSTYQLTAALTIKGITRTITFPFTAVVSAEAVQLTGKFTINRKDFQVGPDNAIDDKLTVTLNVQAKKQ</sequence>
<evidence type="ECO:0000313" key="3">
    <source>
        <dbReference type="Proteomes" id="UP000190166"/>
    </source>
</evidence>
<evidence type="ECO:0000313" key="2">
    <source>
        <dbReference type="EMBL" id="SKD04554.1"/>
    </source>
</evidence>
<accession>A0A1T5NVN3</accession>
<dbReference type="InterPro" id="IPR036761">
    <property type="entry name" value="TTHA0802/YceI-like_sf"/>
</dbReference>
<dbReference type="SUPFAM" id="SSF101874">
    <property type="entry name" value="YceI-like"/>
    <property type="match status" value="1"/>
</dbReference>
<proteinExistence type="predicted"/>
<dbReference type="Gene3D" id="2.40.128.110">
    <property type="entry name" value="Lipid/polyisoprenoid-binding, YceI-like"/>
    <property type="match status" value="1"/>
</dbReference>
<dbReference type="EMBL" id="FUZZ01000002">
    <property type="protein sequence ID" value="SKD04554.1"/>
    <property type="molecule type" value="Genomic_DNA"/>
</dbReference>
<name>A0A1T5NVN3_9BACT</name>
<reference evidence="2 3" key="1">
    <citation type="submission" date="2017-02" db="EMBL/GenBank/DDBJ databases">
        <authorList>
            <person name="Peterson S.W."/>
        </authorList>
    </citation>
    <scope>NUCLEOTIDE SEQUENCE [LARGE SCALE GENOMIC DNA]</scope>
    <source>
        <strain evidence="2 3">DSM 18108</strain>
    </source>
</reference>
<dbReference type="STRING" id="393003.SAMN05660461_2876"/>